<dbReference type="RefSeq" id="WP_168002925.1">
    <property type="nucleotide sequence ID" value="NZ_JAATEO010000026.1"/>
</dbReference>
<dbReference type="EMBL" id="JAATEO010000026">
    <property type="protein sequence ID" value="NJP34570.1"/>
    <property type="molecule type" value="Genomic_DNA"/>
</dbReference>
<proteinExistence type="predicted"/>
<dbReference type="Proteomes" id="UP000783871">
    <property type="component" value="Unassembled WGS sequence"/>
</dbReference>
<protein>
    <recommendedName>
        <fullName evidence="3">NTP pyrophosphohydrolase</fullName>
    </recommendedName>
</protein>
<accession>A0ABX0Z9L2</accession>
<comment type="caution">
    <text evidence="1">The sequence shown here is derived from an EMBL/GenBank/DDBJ whole genome shotgun (WGS) entry which is preliminary data.</text>
</comment>
<evidence type="ECO:0008006" key="3">
    <source>
        <dbReference type="Google" id="ProtNLM"/>
    </source>
</evidence>
<gene>
    <name evidence="1" type="ORF">HCJ94_21960</name>
</gene>
<sequence length="134" mass="14551">MDATPLLIVDAANVVGSRPNGWWRDRAGATTRLRDSLVALAASGVPPELPPPVEVVLVVEGAAREVTPVPGVRVVAADRSGDDAVVDLVAAAPRRRRVVVTADRELRERVRERGAEVYGPRWLTDRDTHPRESH</sequence>
<keyword evidence="2" id="KW-1185">Reference proteome</keyword>
<evidence type="ECO:0000313" key="1">
    <source>
        <dbReference type="EMBL" id="NJP34570.1"/>
    </source>
</evidence>
<reference evidence="1 2" key="1">
    <citation type="submission" date="2020-03" db="EMBL/GenBank/DDBJ databases">
        <title>WGS of actinomycetes isolated from Thailand.</title>
        <authorList>
            <person name="Thawai C."/>
        </authorList>
    </citation>
    <scope>NUCLEOTIDE SEQUENCE [LARGE SCALE GENOMIC DNA]</scope>
    <source>
        <strain evidence="1 2">HSS6-12</strain>
    </source>
</reference>
<name>A0ABX0Z9L2_9ACTN</name>
<organism evidence="1 2">
    <name type="scientific">Micromonospora thermarum</name>
    <dbReference type="NCBI Taxonomy" id="2720024"/>
    <lineage>
        <taxon>Bacteria</taxon>
        <taxon>Bacillati</taxon>
        <taxon>Actinomycetota</taxon>
        <taxon>Actinomycetes</taxon>
        <taxon>Micromonosporales</taxon>
        <taxon>Micromonosporaceae</taxon>
        <taxon>Micromonospora</taxon>
    </lineage>
</organism>
<evidence type="ECO:0000313" key="2">
    <source>
        <dbReference type="Proteomes" id="UP000783871"/>
    </source>
</evidence>